<dbReference type="HOGENOM" id="CLU_049224_0_0_1"/>
<dbReference type="KEGG" id="tdl:TDEL_0F02540"/>
<dbReference type="GO" id="GO:0070847">
    <property type="term" value="C:core mediator complex"/>
    <property type="evidence" value="ECO:0007669"/>
    <property type="project" value="EnsemblFungi"/>
</dbReference>
<dbReference type="eggNOG" id="ENOG502S3GT">
    <property type="taxonomic scope" value="Eukaryota"/>
</dbReference>
<dbReference type="AlphaFoldDB" id="G8ZWS1"/>
<feature type="compositionally biased region" description="Basic residues" evidence="1">
    <location>
        <begin position="177"/>
        <end position="186"/>
    </location>
</feature>
<organism evidence="2 3">
    <name type="scientific">Torulaspora delbrueckii</name>
    <name type="common">Yeast</name>
    <name type="synonym">Candida colliculosa</name>
    <dbReference type="NCBI Taxonomy" id="4950"/>
    <lineage>
        <taxon>Eukaryota</taxon>
        <taxon>Fungi</taxon>
        <taxon>Dikarya</taxon>
        <taxon>Ascomycota</taxon>
        <taxon>Saccharomycotina</taxon>
        <taxon>Saccharomycetes</taxon>
        <taxon>Saccharomycetales</taxon>
        <taxon>Saccharomycetaceae</taxon>
        <taxon>Torulaspora</taxon>
    </lineage>
</organism>
<feature type="compositionally biased region" description="Polar residues" evidence="1">
    <location>
        <begin position="278"/>
        <end position="319"/>
    </location>
</feature>
<dbReference type="InParanoid" id="G8ZWS1"/>
<dbReference type="RefSeq" id="XP_003682276.1">
    <property type="nucleotide sequence ID" value="XM_003682228.1"/>
</dbReference>
<feature type="compositionally biased region" description="Polar residues" evidence="1">
    <location>
        <begin position="222"/>
        <end position="259"/>
    </location>
</feature>
<dbReference type="Proteomes" id="UP000005627">
    <property type="component" value="Chromosome 6"/>
</dbReference>
<proteinExistence type="predicted"/>
<protein>
    <recommendedName>
        <fullName evidence="4">Mediator of RNA polymerase II transcription subunit 3</fullName>
    </recommendedName>
</protein>
<dbReference type="EMBL" id="HE616747">
    <property type="protein sequence ID" value="CCE93065.1"/>
    <property type="molecule type" value="Genomic_DNA"/>
</dbReference>
<dbReference type="GO" id="GO:0000979">
    <property type="term" value="F:RNA polymerase II core promoter sequence-specific DNA binding"/>
    <property type="evidence" value="ECO:0007669"/>
    <property type="project" value="EnsemblFungi"/>
</dbReference>
<evidence type="ECO:0008006" key="4">
    <source>
        <dbReference type="Google" id="ProtNLM"/>
    </source>
</evidence>
<reference evidence="2 3" key="1">
    <citation type="journal article" date="2011" name="Proc. Natl. Acad. Sci. U.S.A.">
        <title>Evolutionary erosion of yeast sex chromosomes by mating-type switching accidents.</title>
        <authorList>
            <person name="Gordon J.L."/>
            <person name="Armisen D."/>
            <person name="Proux-Wera E."/>
            <person name="Oheigeartaigh S.S."/>
            <person name="Byrne K.P."/>
            <person name="Wolfe K.H."/>
        </authorList>
    </citation>
    <scope>NUCLEOTIDE SEQUENCE [LARGE SCALE GENOMIC DNA]</scope>
    <source>
        <strain evidence="3">ATCC 10662 / CBS 1146 / NBRC 0425 / NCYC 2629 / NRRL Y-866</strain>
    </source>
</reference>
<accession>G8ZWS1</accession>
<dbReference type="OrthoDB" id="4070475at2759"/>
<dbReference type="Pfam" id="PF11593">
    <property type="entry name" value="Med3"/>
    <property type="match status" value="1"/>
</dbReference>
<dbReference type="GO" id="GO:0016592">
    <property type="term" value="C:mediator complex"/>
    <property type="evidence" value="ECO:0007669"/>
    <property type="project" value="InterPro"/>
</dbReference>
<evidence type="ECO:0000313" key="3">
    <source>
        <dbReference type="Proteomes" id="UP000005627"/>
    </source>
</evidence>
<dbReference type="GO" id="GO:0060261">
    <property type="term" value="P:positive regulation of transcription initiation by RNA polymerase II"/>
    <property type="evidence" value="ECO:0007669"/>
    <property type="project" value="EnsemblFungi"/>
</dbReference>
<dbReference type="GO" id="GO:0000122">
    <property type="term" value="P:negative regulation of transcription by RNA polymerase II"/>
    <property type="evidence" value="ECO:0007669"/>
    <property type="project" value="EnsemblFungi"/>
</dbReference>
<dbReference type="GO" id="GO:0032968">
    <property type="term" value="P:positive regulation of transcription elongation by RNA polymerase II"/>
    <property type="evidence" value="ECO:0007669"/>
    <property type="project" value="EnsemblFungi"/>
</dbReference>
<dbReference type="STRING" id="1076872.G8ZWS1"/>
<dbReference type="InterPro" id="IPR020998">
    <property type="entry name" value="Med3"/>
</dbReference>
<feature type="compositionally biased region" description="Polar residues" evidence="1">
    <location>
        <begin position="151"/>
        <end position="164"/>
    </location>
</feature>
<dbReference type="GeneID" id="11501525"/>
<dbReference type="GO" id="GO:0061629">
    <property type="term" value="F:RNA polymerase II-specific DNA-binding transcription factor binding"/>
    <property type="evidence" value="ECO:0007669"/>
    <property type="project" value="EnsemblFungi"/>
</dbReference>
<evidence type="ECO:0000256" key="1">
    <source>
        <dbReference type="SAM" id="MobiDB-lite"/>
    </source>
</evidence>
<evidence type="ECO:0000313" key="2">
    <source>
        <dbReference type="EMBL" id="CCE93065.1"/>
    </source>
</evidence>
<feature type="region of interest" description="Disordered" evidence="1">
    <location>
        <begin position="144"/>
        <end position="327"/>
    </location>
</feature>
<keyword evidence="3" id="KW-1185">Reference proteome</keyword>
<feature type="compositionally biased region" description="Low complexity" evidence="1">
    <location>
        <begin position="260"/>
        <end position="277"/>
    </location>
</feature>
<dbReference type="GO" id="GO:0003713">
    <property type="term" value="F:transcription coactivator activity"/>
    <property type="evidence" value="ECO:0007669"/>
    <property type="project" value="EnsemblFungi"/>
</dbReference>
<dbReference type="GO" id="GO:0051123">
    <property type="term" value="P:RNA polymerase II preinitiation complex assembly"/>
    <property type="evidence" value="ECO:0007669"/>
    <property type="project" value="EnsemblFungi"/>
</dbReference>
<sequence>MSGISDLLVPDMKLEELETSLATGGDDPKDRVDKAITDAQNSILPMRLQFNDFMHTMSNIDDLQNSTPMEKFNLIRSKVLDLSDKLQTMSEDVGKLHPLFDTIPEYSEKYGTKKFQPLETLRIPQSNSVSSPQTQNNAIVGANLNKKANRSNDGTPVSQTSTPMGSAVPTPYATTAKKPRKPRQPKKPQTPAAAAAAAAVAANGHIKSQASPTPPAHMVSSVPATNPVQMVNSVPPTNMMGTPMQNLMSPLGNTPNYGFSQQQSQQQPTPQQQQRQQYNSATKNSTMPQSQPMNLNSITPANILSMSMTGDPLHQQQQQNKKEFDPLDFNNLDFGNLNMDMI</sequence>
<dbReference type="GO" id="GO:0034605">
    <property type="term" value="P:cellular response to heat"/>
    <property type="evidence" value="ECO:0007669"/>
    <property type="project" value="EnsemblFungi"/>
</dbReference>
<feature type="compositionally biased region" description="Low complexity" evidence="1">
    <location>
        <begin position="187"/>
        <end position="202"/>
    </location>
</feature>
<gene>
    <name evidence="2" type="primary">TDEL0F02540</name>
    <name evidence="2" type="ORF">TDEL_0F02540</name>
</gene>
<name>G8ZWS1_TORDE</name>